<dbReference type="PANTHER" id="PTHR31885">
    <property type="entry name" value="GH04784P"/>
    <property type="match status" value="1"/>
</dbReference>
<feature type="transmembrane region" description="Helical" evidence="6">
    <location>
        <begin position="55"/>
        <end position="77"/>
    </location>
</feature>
<evidence type="ECO:0000256" key="3">
    <source>
        <dbReference type="ARBA" id="ARBA00022692"/>
    </source>
</evidence>
<accession>A0A4S2HBG6</accession>
<dbReference type="Pfam" id="PF07947">
    <property type="entry name" value="YhhN"/>
    <property type="match status" value="1"/>
</dbReference>
<gene>
    <name evidence="7" type="ORF">E5162_08105</name>
</gene>
<evidence type="ECO:0000256" key="2">
    <source>
        <dbReference type="ARBA" id="ARBA00007375"/>
    </source>
</evidence>
<evidence type="ECO:0000256" key="1">
    <source>
        <dbReference type="ARBA" id="ARBA00004141"/>
    </source>
</evidence>
<sequence>MEMSGDTKAGAIPGWAAPAYLATALLCLAGYWVIDMAGLGVPGSPIIKASGIVMLGLFALMRRAPVLALALFLSAIGDYSLEIRGGLEIGIAAFASAHAVYLGLFIWMIRREGWRRDGLVLAGALALYGAAMLSWLRPGMGDLAFAATLYNAIILVMAMASGLVKGPRLLAIGAVLFVISDSLLAAGWFKDVRPLAEIKPVWITYAAAQICLALGFSTKLAEMRQTQSAGADEVRAGAASGSEPG</sequence>
<dbReference type="GO" id="GO:0016787">
    <property type="term" value="F:hydrolase activity"/>
    <property type="evidence" value="ECO:0007669"/>
    <property type="project" value="TreeGrafter"/>
</dbReference>
<reference evidence="7 8" key="1">
    <citation type="journal article" date="2013" name="Int. J. Syst. Evol. Microbiol.">
        <title>Marinicauda pacifica gen. nov., sp. nov., a prosthecate alphaproteobacterium of the family Hyphomonadaceae isolated from deep seawater.</title>
        <authorList>
            <person name="Zhang X.Y."/>
            <person name="Li G.W."/>
            <person name="Wang C.S."/>
            <person name="Zhang Y.J."/>
            <person name="Xu X.W."/>
            <person name="Li H."/>
            <person name="Liu A."/>
            <person name="Liu C."/>
            <person name="Xie B.B."/>
            <person name="Qin Q.L."/>
            <person name="Xu Z."/>
            <person name="Chen X.L."/>
            <person name="Zhou B.C."/>
            <person name="Zhang Y.Z."/>
        </authorList>
    </citation>
    <scope>NUCLEOTIDE SEQUENCE [LARGE SCALE GENOMIC DNA]</scope>
    <source>
        <strain evidence="7 8">P-1 km-3</strain>
    </source>
</reference>
<evidence type="ECO:0000313" key="7">
    <source>
        <dbReference type="EMBL" id="TGY93018.1"/>
    </source>
</evidence>
<comment type="caution">
    <text evidence="7">The sequence shown here is derived from an EMBL/GenBank/DDBJ whole genome shotgun (WGS) entry which is preliminary data.</text>
</comment>
<comment type="similarity">
    <text evidence="2">Belongs to the TMEM86 family.</text>
</comment>
<evidence type="ECO:0000256" key="6">
    <source>
        <dbReference type="SAM" id="Phobius"/>
    </source>
</evidence>
<organism evidence="7 8">
    <name type="scientific">Marinicauda pacifica</name>
    <dbReference type="NCBI Taxonomy" id="1133559"/>
    <lineage>
        <taxon>Bacteria</taxon>
        <taxon>Pseudomonadati</taxon>
        <taxon>Pseudomonadota</taxon>
        <taxon>Alphaproteobacteria</taxon>
        <taxon>Maricaulales</taxon>
        <taxon>Maricaulaceae</taxon>
        <taxon>Marinicauda</taxon>
    </lineage>
</organism>
<comment type="subcellular location">
    <subcellularLocation>
        <location evidence="1">Membrane</location>
        <topology evidence="1">Multi-pass membrane protein</topology>
    </subcellularLocation>
</comment>
<feature type="transmembrane region" description="Helical" evidence="6">
    <location>
        <begin position="169"/>
        <end position="189"/>
    </location>
</feature>
<feature type="transmembrane region" description="Helical" evidence="6">
    <location>
        <begin position="143"/>
        <end position="164"/>
    </location>
</feature>
<evidence type="ECO:0000256" key="4">
    <source>
        <dbReference type="ARBA" id="ARBA00022989"/>
    </source>
</evidence>
<evidence type="ECO:0000256" key="5">
    <source>
        <dbReference type="ARBA" id="ARBA00023136"/>
    </source>
</evidence>
<keyword evidence="8" id="KW-1185">Reference proteome</keyword>
<dbReference type="PANTHER" id="PTHR31885:SF6">
    <property type="entry name" value="GH04784P"/>
    <property type="match status" value="1"/>
</dbReference>
<keyword evidence="4 6" id="KW-1133">Transmembrane helix</keyword>
<name>A0A4S2HBG6_9PROT</name>
<dbReference type="GO" id="GO:0016020">
    <property type="term" value="C:membrane"/>
    <property type="evidence" value="ECO:0007669"/>
    <property type="project" value="UniProtKB-SubCell"/>
</dbReference>
<keyword evidence="5 6" id="KW-0472">Membrane</keyword>
<keyword evidence="3 6" id="KW-0812">Transmembrane</keyword>
<feature type="transmembrane region" description="Helical" evidence="6">
    <location>
        <begin position="201"/>
        <end position="218"/>
    </location>
</feature>
<protein>
    <submittedName>
        <fullName evidence="7">Lysoplasmalogenase</fullName>
    </submittedName>
</protein>
<evidence type="ECO:0000313" key="8">
    <source>
        <dbReference type="Proteomes" id="UP000305451"/>
    </source>
</evidence>
<feature type="transmembrane region" description="Helical" evidence="6">
    <location>
        <begin position="12"/>
        <end position="34"/>
    </location>
</feature>
<dbReference type="Proteomes" id="UP000305451">
    <property type="component" value="Unassembled WGS sequence"/>
</dbReference>
<proteinExistence type="inferred from homology"/>
<dbReference type="EMBL" id="SRXV01000002">
    <property type="protein sequence ID" value="TGY93018.1"/>
    <property type="molecule type" value="Genomic_DNA"/>
</dbReference>
<dbReference type="AlphaFoldDB" id="A0A4S2HBG6"/>
<feature type="transmembrane region" description="Helical" evidence="6">
    <location>
        <begin position="89"/>
        <end position="107"/>
    </location>
</feature>
<dbReference type="InterPro" id="IPR012506">
    <property type="entry name" value="TMEM86B-like"/>
</dbReference>
<feature type="transmembrane region" description="Helical" evidence="6">
    <location>
        <begin position="119"/>
        <end position="137"/>
    </location>
</feature>